<proteinExistence type="predicted"/>
<comment type="caution">
    <text evidence="2">The sequence shown here is derived from an EMBL/GenBank/DDBJ whole genome shotgun (WGS) entry which is preliminary data.</text>
</comment>
<accession>A0A2A4MQ14</accession>
<evidence type="ECO:0000313" key="3">
    <source>
        <dbReference type="Proteomes" id="UP000218172"/>
    </source>
</evidence>
<dbReference type="InterPro" id="IPR025164">
    <property type="entry name" value="Toastrack_DUF4097"/>
</dbReference>
<evidence type="ECO:0000313" key="2">
    <source>
        <dbReference type="EMBL" id="PCH62141.1"/>
    </source>
</evidence>
<dbReference type="Pfam" id="PF13349">
    <property type="entry name" value="DUF4097"/>
    <property type="match status" value="1"/>
</dbReference>
<organism evidence="2 3">
    <name type="scientific">SAR86 cluster bacterium</name>
    <dbReference type="NCBI Taxonomy" id="2030880"/>
    <lineage>
        <taxon>Bacteria</taxon>
        <taxon>Pseudomonadati</taxon>
        <taxon>Pseudomonadota</taxon>
        <taxon>Gammaproteobacteria</taxon>
        <taxon>SAR86 cluster</taxon>
    </lineage>
</organism>
<evidence type="ECO:0000259" key="1">
    <source>
        <dbReference type="Pfam" id="PF13349"/>
    </source>
</evidence>
<dbReference type="EMBL" id="NVQR01000044">
    <property type="protein sequence ID" value="PCH62141.1"/>
    <property type="molecule type" value="Genomic_DNA"/>
</dbReference>
<dbReference type="Proteomes" id="UP000218172">
    <property type="component" value="Unassembled WGS sequence"/>
</dbReference>
<sequence>MNILSLAHRFFHLEKLLQSSLIALLLLPALPSFAAEKVFVKTVEVNSDVRFSIDSHRGQVVITTGNVDTVSITAVIRHDDAEVIDDVEIEVRCSPQRVSVGIDFDQNIFSFTSLFNLNSFEYPDIRFEIVLPEQASLTIDSHRSILDIQAPRGRINISSHRGEGFISNIRNDINLDTHRGDFELVIEDLHDVQIDSHRGNIQLNIASAINFSIDANTHRGDFTVQGLDVPIRKDERSRYIDFTQGSGINRIEIDTHRGSIDFNFHD</sequence>
<feature type="domain" description="DUF4097" evidence="1">
    <location>
        <begin position="145"/>
        <end position="261"/>
    </location>
</feature>
<name>A0A2A4MQ14_9GAMM</name>
<dbReference type="AlphaFoldDB" id="A0A2A4MQ14"/>
<reference evidence="3" key="1">
    <citation type="submission" date="2017-08" db="EMBL/GenBank/DDBJ databases">
        <title>A dynamic microbial community with high functional redundancy inhabits the cold, oxic subseafloor aquifer.</title>
        <authorList>
            <person name="Tully B.J."/>
            <person name="Wheat C.G."/>
            <person name="Glazer B.T."/>
            <person name="Huber J.A."/>
        </authorList>
    </citation>
    <scope>NUCLEOTIDE SEQUENCE [LARGE SCALE GENOMIC DNA]</scope>
</reference>
<gene>
    <name evidence="2" type="ORF">COC19_03240</name>
</gene>
<protein>
    <recommendedName>
        <fullName evidence="1">DUF4097 domain-containing protein</fullName>
    </recommendedName>
</protein>